<evidence type="ECO:0008006" key="4">
    <source>
        <dbReference type="Google" id="ProtNLM"/>
    </source>
</evidence>
<evidence type="ECO:0000313" key="2">
    <source>
        <dbReference type="EMBL" id="GLQ56330.1"/>
    </source>
</evidence>
<organism evidence="2 3">
    <name type="scientific">Devosia nitrariae</name>
    <dbReference type="NCBI Taxonomy" id="2071872"/>
    <lineage>
        <taxon>Bacteria</taxon>
        <taxon>Pseudomonadati</taxon>
        <taxon>Pseudomonadota</taxon>
        <taxon>Alphaproteobacteria</taxon>
        <taxon>Hyphomicrobiales</taxon>
        <taxon>Devosiaceae</taxon>
        <taxon>Devosia</taxon>
    </lineage>
</organism>
<accession>A0ABQ5W899</accession>
<gene>
    <name evidence="2" type="ORF">GCM10010862_35890</name>
</gene>
<proteinExistence type="predicted"/>
<dbReference type="Pfam" id="PF13787">
    <property type="entry name" value="HXXEE"/>
    <property type="match status" value="1"/>
</dbReference>
<evidence type="ECO:0000313" key="3">
    <source>
        <dbReference type="Proteomes" id="UP001156691"/>
    </source>
</evidence>
<feature type="transmembrane region" description="Helical" evidence="1">
    <location>
        <begin position="95"/>
        <end position="112"/>
    </location>
</feature>
<dbReference type="RefSeq" id="WP_284341744.1">
    <property type="nucleotide sequence ID" value="NZ_BSNS01000020.1"/>
</dbReference>
<dbReference type="InterPro" id="IPR025671">
    <property type="entry name" value="HXXEE"/>
</dbReference>
<dbReference type="EMBL" id="BSNS01000020">
    <property type="protein sequence ID" value="GLQ56330.1"/>
    <property type="molecule type" value="Genomic_DNA"/>
</dbReference>
<dbReference type="Proteomes" id="UP001156691">
    <property type="component" value="Unassembled WGS sequence"/>
</dbReference>
<keyword evidence="3" id="KW-1185">Reference proteome</keyword>
<sequence length="155" mass="17035">MFLLMPAYMLHQFEEHVDDRFRRFVDQELGNGRPVLTRLDIFLINVPGVWGIFAGSFALSATVALGYGLIPAYSALINVFMNVAPAIKMRRYNPGLISALLLLLPTSIWAITQLSQAEGVTWPYHVLGVGLGAAIHMGIMALAAKRLRSGMPRPA</sequence>
<keyword evidence="1" id="KW-1133">Transmembrane helix</keyword>
<name>A0ABQ5W899_9HYPH</name>
<evidence type="ECO:0000256" key="1">
    <source>
        <dbReference type="SAM" id="Phobius"/>
    </source>
</evidence>
<protein>
    <recommendedName>
        <fullName evidence="4">HXXEE domain-containing protein</fullName>
    </recommendedName>
</protein>
<reference evidence="3" key="1">
    <citation type="journal article" date="2019" name="Int. J. Syst. Evol. Microbiol.">
        <title>The Global Catalogue of Microorganisms (GCM) 10K type strain sequencing project: providing services to taxonomists for standard genome sequencing and annotation.</title>
        <authorList>
            <consortium name="The Broad Institute Genomics Platform"/>
            <consortium name="The Broad Institute Genome Sequencing Center for Infectious Disease"/>
            <person name="Wu L."/>
            <person name="Ma J."/>
        </authorList>
    </citation>
    <scope>NUCLEOTIDE SEQUENCE [LARGE SCALE GENOMIC DNA]</scope>
    <source>
        <strain evidence="3">NBRC 112416</strain>
    </source>
</reference>
<feature type="transmembrane region" description="Helical" evidence="1">
    <location>
        <begin position="124"/>
        <end position="144"/>
    </location>
</feature>
<keyword evidence="1" id="KW-0472">Membrane</keyword>
<comment type="caution">
    <text evidence="2">The sequence shown here is derived from an EMBL/GenBank/DDBJ whole genome shotgun (WGS) entry which is preliminary data.</text>
</comment>
<keyword evidence="1" id="KW-0812">Transmembrane</keyword>